<evidence type="ECO:0000313" key="6">
    <source>
        <dbReference type="EMBL" id="MCP3428396.1"/>
    </source>
</evidence>
<proteinExistence type="predicted"/>
<evidence type="ECO:0000256" key="5">
    <source>
        <dbReference type="SAM" id="Phobius"/>
    </source>
</evidence>
<reference evidence="6" key="1">
    <citation type="submission" date="2022-07" db="EMBL/GenBank/DDBJ databases">
        <title>Characterization of the Novel Bacterium Alteromonas immobilis LMIT006 and Alteromonas gregis LMIT007.</title>
        <authorList>
            <person name="Lin X."/>
        </authorList>
    </citation>
    <scope>NUCLEOTIDE SEQUENCE</scope>
    <source>
        <strain evidence="6">LMIT007</strain>
    </source>
</reference>
<keyword evidence="3 5" id="KW-1133">Transmembrane helix</keyword>
<name>A0AA42BPG2_9ALTE</name>
<dbReference type="AlphaFoldDB" id="A0AA42BPG2"/>
<keyword evidence="2 5" id="KW-0812">Transmembrane</keyword>
<protein>
    <submittedName>
        <fullName evidence="6">DUF4870 domain-containing protein</fullName>
    </submittedName>
</protein>
<evidence type="ECO:0000313" key="7">
    <source>
        <dbReference type="Proteomes" id="UP001165413"/>
    </source>
</evidence>
<comment type="caution">
    <text evidence="6">The sequence shown here is derived from an EMBL/GenBank/DDBJ whole genome shotgun (WGS) entry which is preliminary data.</text>
</comment>
<dbReference type="RefSeq" id="WP_254099644.1">
    <property type="nucleotide sequence ID" value="NZ_JANATA010000007.1"/>
</dbReference>
<dbReference type="InterPro" id="IPR019109">
    <property type="entry name" value="MamF_MmsF"/>
</dbReference>
<evidence type="ECO:0000256" key="3">
    <source>
        <dbReference type="ARBA" id="ARBA00022989"/>
    </source>
</evidence>
<feature type="transmembrane region" description="Helical" evidence="5">
    <location>
        <begin position="91"/>
        <end position="111"/>
    </location>
</feature>
<keyword evidence="7" id="KW-1185">Reference proteome</keyword>
<sequence length="115" mass="12549">MSSSEQTSHFHVETQSKDAQNTAMVMWLASIFLGVFAGLIFSFMQKEQAYIQTQAKEAINWGITLIVGLVVTSVLFGSAIMFALILLNLLFAVMGAIASSTGANFSIPLSLRLWK</sequence>
<feature type="transmembrane region" description="Helical" evidence="5">
    <location>
        <begin position="24"/>
        <end position="44"/>
    </location>
</feature>
<evidence type="ECO:0000256" key="2">
    <source>
        <dbReference type="ARBA" id="ARBA00022692"/>
    </source>
</evidence>
<dbReference type="Pfam" id="PF09685">
    <property type="entry name" value="MamF_MmsF"/>
    <property type="match status" value="1"/>
</dbReference>
<comment type="subcellular location">
    <subcellularLocation>
        <location evidence="1">Membrane</location>
        <topology evidence="1">Multi-pass membrane protein</topology>
    </subcellularLocation>
</comment>
<dbReference type="EMBL" id="JANATA010000007">
    <property type="protein sequence ID" value="MCP3428396.1"/>
    <property type="molecule type" value="Genomic_DNA"/>
</dbReference>
<organism evidence="6 7">
    <name type="scientific">Opacimonas viscosa</name>
    <dbReference type="NCBI Taxonomy" id="2961944"/>
    <lineage>
        <taxon>Bacteria</taxon>
        <taxon>Pseudomonadati</taxon>
        <taxon>Pseudomonadota</taxon>
        <taxon>Gammaproteobacteria</taxon>
        <taxon>Alteromonadales</taxon>
        <taxon>Alteromonadaceae</taxon>
        <taxon>Opacimonas</taxon>
    </lineage>
</organism>
<evidence type="ECO:0000256" key="4">
    <source>
        <dbReference type="ARBA" id="ARBA00023136"/>
    </source>
</evidence>
<accession>A0AA42BPG2</accession>
<gene>
    <name evidence="6" type="ORF">NLF92_05495</name>
</gene>
<evidence type="ECO:0000256" key="1">
    <source>
        <dbReference type="ARBA" id="ARBA00004141"/>
    </source>
</evidence>
<feature type="transmembrane region" description="Helical" evidence="5">
    <location>
        <begin position="65"/>
        <end position="85"/>
    </location>
</feature>
<keyword evidence="4 5" id="KW-0472">Membrane</keyword>
<dbReference type="Proteomes" id="UP001165413">
    <property type="component" value="Unassembled WGS sequence"/>
</dbReference>